<evidence type="ECO:0000256" key="2">
    <source>
        <dbReference type="SAM" id="Coils"/>
    </source>
</evidence>
<feature type="region of interest" description="Disordered" evidence="3">
    <location>
        <begin position="497"/>
        <end position="550"/>
    </location>
</feature>
<feature type="compositionally biased region" description="Basic residues" evidence="3">
    <location>
        <begin position="526"/>
        <end position="539"/>
    </location>
</feature>
<feature type="region of interest" description="Disordered" evidence="3">
    <location>
        <begin position="288"/>
        <end position="309"/>
    </location>
</feature>
<feature type="coiled-coil region" evidence="2">
    <location>
        <begin position="145"/>
        <end position="186"/>
    </location>
</feature>
<feature type="domain" description="RING-type" evidence="4">
    <location>
        <begin position="554"/>
        <end position="596"/>
    </location>
</feature>
<reference evidence="5 6" key="1">
    <citation type="submission" date="2021-05" db="EMBL/GenBank/DDBJ databases">
        <title>Genome Assembly of Synthetic Allotetraploid Brassica napus Reveals Homoeologous Exchanges between Subgenomes.</title>
        <authorList>
            <person name="Davis J.T."/>
        </authorList>
    </citation>
    <scope>NUCLEOTIDE SEQUENCE [LARGE SCALE GENOMIC DNA]</scope>
    <source>
        <strain evidence="6">cv. Da-Ae</strain>
        <tissue evidence="5">Seedling</tissue>
    </source>
</reference>
<protein>
    <recommendedName>
        <fullName evidence="4">RING-type domain-containing protein</fullName>
    </recommendedName>
</protein>
<dbReference type="Gene3D" id="3.30.40.10">
    <property type="entry name" value="Zinc/RING finger domain, C3HC4 (zinc finger)"/>
    <property type="match status" value="1"/>
</dbReference>
<dbReference type="Proteomes" id="UP000824890">
    <property type="component" value="Unassembled WGS sequence"/>
</dbReference>
<dbReference type="EMBL" id="JAGKQM010000016">
    <property type="protein sequence ID" value="KAH0875908.1"/>
    <property type="molecule type" value="Genomic_DNA"/>
</dbReference>
<dbReference type="InterPro" id="IPR039515">
    <property type="entry name" value="NOT4_mRING-HC-C4C4"/>
</dbReference>
<dbReference type="CDD" id="cd16618">
    <property type="entry name" value="mRING-HC-C4C4_CNOT4"/>
    <property type="match status" value="1"/>
</dbReference>
<sequence length="632" mass="71682">MSYRLKCDSDYEQIGAKNGKPHRRLQFTKAEGTDASSKREKKKKRTNLFRLSFFLASLRPWSENKKKSHNRFSATALSALMGDSETLAALKRAYADTILNTTKEAAARVLSSEKKTRMYQQEIVTVKDEAITTLLRLKQMYDSKVKETEEMSLKQQQKVEELEAQLGEAEDIVGELRMELRALHDELNKVTNGNTSYLKGDQEVSCRKASDAAVSSSQERSGAVPVEQSGSVVANGITNQSLARISSIKRCSSKDSMDRCHHTLPSILTKRREVEGCTQMIHAVDKKSMANGDGKDPMVSQNTSPKEHEENIRTVISATGARKEEKEILASSMCEETPVLAASKNRCIKYTFKRKRKKEALSNLEGDSTSEESRNIKQKTGEKDDGYLESLKPSFTGESSRDSLCVAQVARQLVPFSKKNSFAAELTLNSSMSLRFREISSRNANWFWKLKQWKIDARRRQWIYQWKRASITEEEEEDAFDDAYDNWEDFSDALNSFESDEDSQRKKKSSPRKGKCKQEASPEKAIHHKKKNKKKKKSDQKKEGDGGDEEISECPICSEEMDVTDLSFLPCPCGFRLCLFCHKQINENDGRCPACRNKYEQTSSHNSREVSFQQRGRGTVRLSPSFKGLDIA</sequence>
<accession>A0ABQ7Z714</accession>
<dbReference type="PANTHER" id="PTHR34778:SF4">
    <property type="entry name" value="SHUGOSHIN C-TERMINAL DOMAIN-CONTAINING PROTEIN"/>
    <property type="match status" value="1"/>
</dbReference>
<feature type="region of interest" description="Disordered" evidence="3">
    <location>
        <begin position="14"/>
        <end position="43"/>
    </location>
</feature>
<dbReference type="PANTHER" id="PTHR34778">
    <property type="entry name" value="OS02G0580700 PROTEIN"/>
    <property type="match status" value="1"/>
</dbReference>
<feature type="compositionally biased region" description="Basic and acidic residues" evidence="3">
    <location>
        <begin position="371"/>
        <end position="386"/>
    </location>
</feature>
<dbReference type="Pfam" id="PF14570">
    <property type="entry name" value="zf-RING_4"/>
    <property type="match status" value="1"/>
</dbReference>
<keyword evidence="1" id="KW-0863">Zinc-finger</keyword>
<dbReference type="SUPFAM" id="SSF57850">
    <property type="entry name" value="RING/U-box"/>
    <property type="match status" value="1"/>
</dbReference>
<dbReference type="InterPro" id="IPR001841">
    <property type="entry name" value="Znf_RING"/>
</dbReference>
<keyword evidence="1" id="KW-0862">Zinc</keyword>
<evidence type="ECO:0000256" key="3">
    <source>
        <dbReference type="SAM" id="MobiDB-lite"/>
    </source>
</evidence>
<evidence type="ECO:0000256" key="1">
    <source>
        <dbReference type="PROSITE-ProRule" id="PRU00175"/>
    </source>
</evidence>
<gene>
    <name evidence="5" type="ORF">HID58_073270</name>
</gene>
<dbReference type="PROSITE" id="PS50089">
    <property type="entry name" value="ZF_RING_2"/>
    <property type="match status" value="1"/>
</dbReference>
<evidence type="ECO:0000313" key="5">
    <source>
        <dbReference type="EMBL" id="KAH0875908.1"/>
    </source>
</evidence>
<evidence type="ECO:0000259" key="4">
    <source>
        <dbReference type="PROSITE" id="PS50089"/>
    </source>
</evidence>
<organism evidence="5 6">
    <name type="scientific">Brassica napus</name>
    <name type="common">Rape</name>
    <dbReference type="NCBI Taxonomy" id="3708"/>
    <lineage>
        <taxon>Eukaryota</taxon>
        <taxon>Viridiplantae</taxon>
        <taxon>Streptophyta</taxon>
        <taxon>Embryophyta</taxon>
        <taxon>Tracheophyta</taxon>
        <taxon>Spermatophyta</taxon>
        <taxon>Magnoliopsida</taxon>
        <taxon>eudicotyledons</taxon>
        <taxon>Gunneridae</taxon>
        <taxon>Pentapetalae</taxon>
        <taxon>rosids</taxon>
        <taxon>malvids</taxon>
        <taxon>Brassicales</taxon>
        <taxon>Brassicaceae</taxon>
        <taxon>Brassiceae</taxon>
        <taxon>Brassica</taxon>
    </lineage>
</organism>
<dbReference type="InterPro" id="IPR013083">
    <property type="entry name" value="Znf_RING/FYVE/PHD"/>
</dbReference>
<keyword evidence="1" id="KW-0479">Metal-binding</keyword>
<name>A0ABQ7Z714_BRANA</name>
<comment type="caution">
    <text evidence="5">The sequence shown here is derived from an EMBL/GenBank/DDBJ whole genome shotgun (WGS) entry which is preliminary data.</text>
</comment>
<keyword evidence="6" id="KW-1185">Reference proteome</keyword>
<feature type="compositionally biased region" description="Basic residues" evidence="3">
    <location>
        <begin position="505"/>
        <end position="515"/>
    </location>
</feature>
<keyword evidence="2" id="KW-0175">Coiled coil</keyword>
<feature type="compositionally biased region" description="Basic and acidic residues" evidence="3">
    <location>
        <begin position="516"/>
        <end position="525"/>
    </location>
</feature>
<feature type="region of interest" description="Disordered" evidence="3">
    <location>
        <begin position="361"/>
        <end position="389"/>
    </location>
</feature>
<proteinExistence type="predicted"/>
<evidence type="ECO:0000313" key="6">
    <source>
        <dbReference type="Proteomes" id="UP000824890"/>
    </source>
</evidence>